<dbReference type="AlphaFoldDB" id="A0A0W0TV30"/>
<evidence type="ECO:0000313" key="3">
    <source>
        <dbReference type="Proteomes" id="UP000054773"/>
    </source>
</evidence>
<feature type="signal peptide" evidence="1">
    <location>
        <begin position="1"/>
        <end position="18"/>
    </location>
</feature>
<evidence type="ECO:0000256" key="1">
    <source>
        <dbReference type="SAM" id="SignalP"/>
    </source>
</evidence>
<name>A0A0W0TV30_LEGER</name>
<dbReference type="EMBL" id="LNYA01000003">
    <property type="protein sequence ID" value="KTC99455.1"/>
    <property type="molecule type" value="Genomic_DNA"/>
</dbReference>
<keyword evidence="3" id="KW-1185">Reference proteome</keyword>
<sequence length="140" mass="15161">MKASALVLTMLLTGSLHAASECNIHTWHTVNSLDGQWHVTLKMINQRGVFADRDCNPLTEATLTASQPLVYGFGFPNDADFDLAYTVTAVKQEVGFQSKACVFVVTAKGPAQPDITAIAYHGAECQWKVVRGVGEDFTVS</sequence>
<keyword evidence="1" id="KW-0732">Signal</keyword>
<evidence type="ECO:0000313" key="2">
    <source>
        <dbReference type="EMBL" id="KTC99455.1"/>
    </source>
</evidence>
<dbReference type="RefSeq" id="WP_058525535.1">
    <property type="nucleotide sequence ID" value="NZ_CAAAHY010000001.1"/>
</dbReference>
<proteinExistence type="predicted"/>
<reference evidence="2 3" key="1">
    <citation type="submission" date="2015-11" db="EMBL/GenBank/DDBJ databases">
        <title>Genomic analysis of 38 Legionella species identifies large and diverse effector repertoires.</title>
        <authorList>
            <person name="Burstein D."/>
            <person name="Amaro F."/>
            <person name="Zusman T."/>
            <person name="Lifshitz Z."/>
            <person name="Cohen O."/>
            <person name="Gilbert J.A."/>
            <person name="Pupko T."/>
            <person name="Shuman H.A."/>
            <person name="Segal G."/>
        </authorList>
    </citation>
    <scope>NUCLEOTIDE SEQUENCE [LARGE SCALE GENOMIC DNA]</scope>
    <source>
        <strain evidence="2 3">SE-32A-C8</strain>
    </source>
</reference>
<dbReference type="OrthoDB" id="5642574at2"/>
<protein>
    <recommendedName>
        <fullName evidence="4">Secreted protein</fullName>
    </recommendedName>
</protein>
<dbReference type="PATRIC" id="fig|448.7.peg.372"/>
<evidence type="ECO:0008006" key="4">
    <source>
        <dbReference type="Google" id="ProtNLM"/>
    </source>
</evidence>
<dbReference type="Proteomes" id="UP000054773">
    <property type="component" value="Unassembled WGS sequence"/>
</dbReference>
<gene>
    <name evidence="2" type="ORF">Lery_0356</name>
</gene>
<organism evidence="2 3">
    <name type="scientific">Legionella erythra</name>
    <dbReference type="NCBI Taxonomy" id="448"/>
    <lineage>
        <taxon>Bacteria</taxon>
        <taxon>Pseudomonadati</taxon>
        <taxon>Pseudomonadota</taxon>
        <taxon>Gammaproteobacteria</taxon>
        <taxon>Legionellales</taxon>
        <taxon>Legionellaceae</taxon>
        <taxon>Legionella</taxon>
    </lineage>
</organism>
<accession>A0A0W0TV30</accession>
<feature type="chain" id="PRO_5006913415" description="Secreted protein" evidence="1">
    <location>
        <begin position="19"/>
        <end position="140"/>
    </location>
</feature>
<comment type="caution">
    <text evidence="2">The sequence shown here is derived from an EMBL/GenBank/DDBJ whole genome shotgun (WGS) entry which is preliminary data.</text>
</comment>